<dbReference type="EMBL" id="JAHOPB010000001">
    <property type="protein sequence ID" value="MBU8873761.1"/>
    <property type="molecule type" value="Genomic_DNA"/>
</dbReference>
<protein>
    <recommendedName>
        <fullName evidence="3">STAS/SEC14 domain-containing protein</fullName>
    </recommendedName>
</protein>
<evidence type="ECO:0008006" key="3">
    <source>
        <dbReference type="Google" id="ProtNLM"/>
    </source>
</evidence>
<keyword evidence="2" id="KW-1185">Reference proteome</keyword>
<gene>
    <name evidence="1" type="ORF">KQ910_08300</name>
</gene>
<evidence type="ECO:0000313" key="1">
    <source>
        <dbReference type="EMBL" id="MBU8873761.1"/>
    </source>
</evidence>
<comment type="caution">
    <text evidence="1">The sequence shown here is derived from an EMBL/GenBank/DDBJ whole genome shotgun (WGS) entry which is preliminary data.</text>
</comment>
<reference evidence="1 2" key="1">
    <citation type="submission" date="2021-06" db="EMBL/GenBank/DDBJ databases">
        <authorList>
            <person name="Lee D.H."/>
        </authorList>
    </citation>
    <scope>NUCLEOTIDE SEQUENCE [LARGE SCALE GENOMIC DNA]</scope>
    <source>
        <strain evidence="1 2">MMS21-HV4-11</strain>
    </source>
</reference>
<sequence length="110" mass="11970">MTVVAEGDVTRPEFEAYLDVIDNAKLYAYRKLFDGSSADTSMGADNILAVGVRMRSAHHTRPVGPLAVVVSEDKIAMVARILGVLAAANRPMRVFQQAGPARDWILKQSL</sequence>
<name>A0ABS6IGN9_9HYPH</name>
<dbReference type="RefSeq" id="WP_216958216.1">
    <property type="nucleotide sequence ID" value="NZ_JAHOPB010000001.1"/>
</dbReference>
<dbReference type="Pfam" id="PF11964">
    <property type="entry name" value="SpoIIAA-like"/>
    <property type="match status" value="1"/>
</dbReference>
<accession>A0ABS6IGN9</accession>
<organism evidence="1 2">
    <name type="scientific">Reyranella humidisoli</name>
    <dbReference type="NCBI Taxonomy" id="2849149"/>
    <lineage>
        <taxon>Bacteria</taxon>
        <taxon>Pseudomonadati</taxon>
        <taxon>Pseudomonadota</taxon>
        <taxon>Alphaproteobacteria</taxon>
        <taxon>Hyphomicrobiales</taxon>
        <taxon>Reyranellaceae</taxon>
        <taxon>Reyranella</taxon>
    </lineage>
</organism>
<evidence type="ECO:0000313" key="2">
    <source>
        <dbReference type="Proteomes" id="UP000727907"/>
    </source>
</evidence>
<proteinExistence type="predicted"/>
<dbReference type="Proteomes" id="UP000727907">
    <property type="component" value="Unassembled WGS sequence"/>
</dbReference>
<dbReference type="InterPro" id="IPR021866">
    <property type="entry name" value="SpoIIAA-like"/>
</dbReference>